<dbReference type="RefSeq" id="WP_011497836.1">
    <property type="nucleotide sequence ID" value="NC_007954.1"/>
</dbReference>
<protein>
    <submittedName>
        <fullName evidence="2">KAP P-loop</fullName>
    </submittedName>
</protein>
<feature type="domain" description="KAP NTPase" evidence="1">
    <location>
        <begin position="40"/>
        <end position="294"/>
    </location>
</feature>
<dbReference type="HOGENOM" id="CLU_039725_1_0_6"/>
<dbReference type="SUPFAM" id="SSF52540">
    <property type="entry name" value="P-loop containing nucleoside triphosphate hydrolases"/>
    <property type="match status" value="1"/>
</dbReference>
<dbReference type="KEGG" id="sdn:Sden_3419"/>
<sequence>MEKEIPEMFASNYQDWQPIYNWDTCKAGRKEYGKFLCSFLTSSKDDLVVNLNGSWGTGKTELLRRLYVELAERQHPVVYINAWESDFCDDALSVISSEFLNQLEVAFGHNGDPKWLSKFNNLKQKLGKALKFGSLGATMNGEPNAATLLGATSAAVNELPDLASAAVSDNNIRLIEKISSNHANRVQAMKEVREQISALADTMQMVCEAELPIVVLVDELDRCRPTYAIEMLEVIKHFFEARGCVFLVATDTVALEHSIKAVYGASFESEKYLRRFFDRRIALPPLSITQYLKAKALDFTRYQTDQLRLFPFTAINAQLIKIFALLFENAQMSLRDVEQSLQKCVASLEYLQSLGTRPQIVNVIVLMMGSLSSNYRPNRFRIDLQIKYFPMELV</sequence>
<dbReference type="Proteomes" id="UP000001982">
    <property type="component" value="Chromosome"/>
</dbReference>
<dbReference type="EMBL" id="CP000302">
    <property type="protein sequence ID" value="ABE56694.1"/>
    <property type="molecule type" value="Genomic_DNA"/>
</dbReference>
<keyword evidence="3" id="KW-1185">Reference proteome</keyword>
<dbReference type="AlphaFoldDB" id="Q12IN2"/>
<proteinExistence type="predicted"/>
<accession>Q12IN2</accession>
<dbReference type="InterPro" id="IPR011646">
    <property type="entry name" value="KAP_P-loop"/>
</dbReference>
<dbReference type="Pfam" id="PF07693">
    <property type="entry name" value="KAP_NTPase"/>
    <property type="match status" value="1"/>
</dbReference>
<dbReference type="InterPro" id="IPR027417">
    <property type="entry name" value="P-loop_NTPase"/>
</dbReference>
<dbReference type="DNASU" id="4019967"/>
<evidence type="ECO:0000313" key="2">
    <source>
        <dbReference type="EMBL" id="ABE56694.1"/>
    </source>
</evidence>
<evidence type="ECO:0000313" key="3">
    <source>
        <dbReference type="Proteomes" id="UP000001982"/>
    </source>
</evidence>
<reference evidence="2 3" key="1">
    <citation type="submission" date="2006-03" db="EMBL/GenBank/DDBJ databases">
        <title>Complete sequence of Shewanella denitrificans OS217.</title>
        <authorList>
            <consortium name="US DOE Joint Genome Institute"/>
            <person name="Copeland A."/>
            <person name="Lucas S."/>
            <person name="Lapidus A."/>
            <person name="Barry K."/>
            <person name="Detter J.C."/>
            <person name="Glavina del Rio T."/>
            <person name="Hammon N."/>
            <person name="Israni S."/>
            <person name="Dalin E."/>
            <person name="Tice H."/>
            <person name="Pitluck S."/>
            <person name="Brettin T."/>
            <person name="Bruce D."/>
            <person name="Han C."/>
            <person name="Tapia R."/>
            <person name="Gilna P."/>
            <person name="Kiss H."/>
            <person name="Schmutz J."/>
            <person name="Larimer F."/>
            <person name="Land M."/>
            <person name="Hauser L."/>
            <person name="Kyrpides N."/>
            <person name="Lykidis A."/>
            <person name="Richardson P."/>
        </authorList>
    </citation>
    <scope>NUCLEOTIDE SEQUENCE [LARGE SCALE GENOMIC DNA]</scope>
    <source>
        <strain evidence="3">OS217 / ATCC BAA-1090 / DSM 15013</strain>
    </source>
</reference>
<organism evidence="2 3">
    <name type="scientific">Shewanella denitrificans (strain OS217 / ATCC BAA-1090 / DSM 15013)</name>
    <dbReference type="NCBI Taxonomy" id="318161"/>
    <lineage>
        <taxon>Bacteria</taxon>
        <taxon>Pseudomonadati</taxon>
        <taxon>Pseudomonadota</taxon>
        <taxon>Gammaproteobacteria</taxon>
        <taxon>Alteromonadales</taxon>
        <taxon>Shewanellaceae</taxon>
        <taxon>Shewanella</taxon>
    </lineage>
</organism>
<gene>
    <name evidence="2" type="ordered locus">Sden_3419</name>
</gene>
<evidence type="ECO:0000259" key="1">
    <source>
        <dbReference type="Pfam" id="PF07693"/>
    </source>
</evidence>
<dbReference type="STRING" id="318161.Sden_3419"/>
<dbReference type="eggNOG" id="COG4928">
    <property type="taxonomic scope" value="Bacteria"/>
</dbReference>
<dbReference type="Gene3D" id="3.40.50.300">
    <property type="entry name" value="P-loop containing nucleotide triphosphate hydrolases"/>
    <property type="match status" value="1"/>
</dbReference>
<name>Q12IN2_SHEDO</name>